<evidence type="ECO:0000313" key="2">
    <source>
        <dbReference type="EMBL" id="STE54269.1"/>
    </source>
</evidence>
<proteinExistence type="predicted"/>
<sequence length="49" mass="5431">MVRLQLAGFDQFIWLYQRDISRKGYQGVKVAGAKLIGQVAKCVATMSAN</sequence>
<evidence type="ECO:0000313" key="5">
    <source>
        <dbReference type="Proteomes" id="UP000254219"/>
    </source>
</evidence>
<evidence type="ECO:0000313" key="4">
    <source>
        <dbReference type="Proteomes" id="UP000254159"/>
    </source>
</evidence>
<dbReference type="AlphaFoldDB" id="A0A376J3F4"/>
<evidence type="ECO:0000313" key="3">
    <source>
        <dbReference type="EMBL" id="STI16854.1"/>
    </source>
</evidence>
<gene>
    <name evidence="2" type="ORF">NCTC10764_00937</name>
    <name evidence="3" type="ORF">NCTC10865_02126</name>
    <name evidence="1" type="ORF">NCTC11181_03879</name>
</gene>
<evidence type="ECO:0000313" key="6">
    <source>
        <dbReference type="Proteomes" id="UP000255201"/>
    </source>
</evidence>
<name>A0A376J3F4_ECOLX</name>
<accession>A0A376J3F4</accession>
<reference evidence="4 5" key="1">
    <citation type="submission" date="2018-06" db="EMBL/GenBank/DDBJ databases">
        <authorList>
            <consortium name="Pathogen Informatics"/>
            <person name="Doyle S."/>
        </authorList>
    </citation>
    <scope>NUCLEOTIDE SEQUENCE [LARGE SCALE GENOMIC DNA]</scope>
    <source>
        <strain evidence="2 6">NCTC10764</strain>
        <strain evidence="3 4">NCTC10865</strain>
        <strain evidence="1 5">NCTC11181</strain>
    </source>
</reference>
<dbReference type="EMBL" id="UFZL01000001">
    <property type="protein sequence ID" value="STE54269.1"/>
    <property type="molecule type" value="Genomic_DNA"/>
</dbReference>
<dbReference type="Proteomes" id="UP000255201">
    <property type="component" value="Unassembled WGS sequence"/>
</dbReference>
<protein>
    <submittedName>
        <fullName evidence="2">Uncharacterized protein</fullName>
    </submittedName>
</protein>
<dbReference type="EMBL" id="UFYN01000002">
    <property type="protein sequence ID" value="STD45979.1"/>
    <property type="molecule type" value="Genomic_DNA"/>
</dbReference>
<dbReference type="EMBL" id="UGCD01000002">
    <property type="protein sequence ID" value="STI16854.1"/>
    <property type="molecule type" value="Genomic_DNA"/>
</dbReference>
<evidence type="ECO:0000313" key="1">
    <source>
        <dbReference type="EMBL" id="STD45979.1"/>
    </source>
</evidence>
<dbReference type="Proteomes" id="UP000254219">
    <property type="component" value="Unassembled WGS sequence"/>
</dbReference>
<dbReference type="Proteomes" id="UP000254159">
    <property type="component" value="Unassembled WGS sequence"/>
</dbReference>
<organism evidence="2 6">
    <name type="scientific">Escherichia coli</name>
    <dbReference type="NCBI Taxonomy" id="562"/>
    <lineage>
        <taxon>Bacteria</taxon>
        <taxon>Pseudomonadati</taxon>
        <taxon>Pseudomonadota</taxon>
        <taxon>Gammaproteobacteria</taxon>
        <taxon>Enterobacterales</taxon>
        <taxon>Enterobacteriaceae</taxon>
        <taxon>Escherichia</taxon>
    </lineage>
</organism>